<reference evidence="3 4" key="1">
    <citation type="submission" date="2016-03" db="EMBL/GenBank/DDBJ databases">
        <authorList>
            <person name="Sant'Anna F.H."/>
            <person name="Ambrosini A."/>
            <person name="Souza R."/>
            <person name="Bach E."/>
            <person name="Fernandes G."/>
            <person name="Balsanelli E."/>
            <person name="Baura V.A."/>
            <person name="Souza E.M."/>
            <person name="Passaglia L."/>
        </authorList>
    </citation>
    <scope>NUCLEOTIDE SEQUENCE [LARGE SCALE GENOMIC DNA]</scope>
    <source>
        <strain evidence="3 4">P26E</strain>
    </source>
</reference>
<accession>A0ABX3EQQ4</accession>
<keyword evidence="4" id="KW-1185">Reference proteome</keyword>
<feature type="region of interest" description="Disordered" evidence="1">
    <location>
        <begin position="1308"/>
        <end position="1327"/>
    </location>
</feature>
<dbReference type="Proteomes" id="UP000186058">
    <property type="component" value="Unassembled WGS sequence"/>
</dbReference>
<evidence type="ECO:0000313" key="4">
    <source>
        <dbReference type="Proteomes" id="UP000186058"/>
    </source>
</evidence>
<evidence type="ECO:0000256" key="1">
    <source>
        <dbReference type="SAM" id="MobiDB-lite"/>
    </source>
</evidence>
<protein>
    <recommendedName>
        <fullName evidence="2">SLH domain-containing protein</fullName>
    </recommendedName>
</protein>
<gene>
    <name evidence="3" type="ORF">A3844_08860</name>
</gene>
<feature type="compositionally biased region" description="Polar residues" evidence="1">
    <location>
        <begin position="877"/>
        <end position="892"/>
    </location>
</feature>
<dbReference type="RefSeq" id="WP_074107221.1">
    <property type="nucleotide sequence ID" value="NZ_LVWI01000032.1"/>
</dbReference>
<dbReference type="EMBL" id="LVWI01000032">
    <property type="protein sequence ID" value="OKP88191.1"/>
    <property type="molecule type" value="Genomic_DNA"/>
</dbReference>
<organism evidence="3 4">
    <name type="scientific">Paenibacillus helianthi</name>
    <dbReference type="NCBI Taxonomy" id="1349432"/>
    <lineage>
        <taxon>Bacteria</taxon>
        <taxon>Bacillati</taxon>
        <taxon>Bacillota</taxon>
        <taxon>Bacilli</taxon>
        <taxon>Bacillales</taxon>
        <taxon>Paenibacillaceae</taxon>
        <taxon>Paenibacillus</taxon>
    </lineage>
</organism>
<dbReference type="Pfam" id="PF18316">
    <property type="entry name" value="S-l_SbsC_C"/>
    <property type="match status" value="1"/>
</dbReference>
<name>A0ABX3EQQ4_9BACL</name>
<comment type="caution">
    <text evidence="3">The sequence shown here is derived from an EMBL/GenBank/DDBJ whole genome shotgun (WGS) entry which is preliminary data.</text>
</comment>
<evidence type="ECO:0000259" key="2">
    <source>
        <dbReference type="PROSITE" id="PS51272"/>
    </source>
</evidence>
<dbReference type="SUPFAM" id="SSF110296">
    <property type="entry name" value="Oligoxyloglucan reducing end-specific cellobiohydrolase"/>
    <property type="match status" value="1"/>
</dbReference>
<dbReference type="SUPFAM" id="SSF50939">
    <property type="entry name" value="Sialidases"/>
    <property type="match status" value="1"/>
</dbReference>
<dbReference type="Pfam" id="PF00395">
    <property type="entry name" value="SLH"/>
    <property type="match status" value="3"/>
</dbReference>
<feature type="compositionally biased region" description="Low complexity" evidence="1">
    <location>
        <begin position="1309"/>
        <end position="1322"/>
    </location>
</feature>
<dbReference type="PANTHER" id="PTHR43308">
    <property type="entry name" value="OUTER MEMBRANE PROTEIN ALPHA-RELATED"/>
    <property type="match status" value="1"/>
</dbReference>
<feature type="domain" description="SLH" evidence="2">
    <location>
        <begin position="1616"/>
        <end position="1679"/>
    </location>
</feature>
<dbReference type="InterPro" id="IPR040751">
    <property type="entry name" value="SbsC_C"/>
</dbReference>
<feature type="domain" description="SLH" evidence="2">
    <location>
        <begin position="1556"/>
        <end position="1615"/>
    </location>
</feature>
<dbReference type="InterPro" id="IPR051465">
    <property type="entry name" value="Cell_Envelope_Struct_Comp"/>
</dbReference>
<dbReference type="InterPro" id="IPR001119">
    <property type="entry name" value="SLH_dom"/>
</dbReference>
<sequence>MKKQLLWKRSLVLILALLLVFPNLNMVRAQASGGNLTVESAVAGNLDGNLNSVIYANGKYTAVGEGGKIIQSADGMNWALITVPFSNAKISWRSIAFTSSTYVVTGVDYTNSSAKAKLMVSTDGGATWTDKSTAVTADVLQSVRYLNGAFYAVGGRWSTSNSAFVRAEDLGVVYSSADGQNWSQWSTTACFWPSGSTTSTPFYLTDISYFNGKYVVTGNVFAGYAYSANGASWTTKFLSGLSNSYGLDSLSVYNSKLYVSHSWNEGFASSDGMTFTADSSYNRTLGVVQVGSQLYRFGRAGEMYSSANGGAAWTAVNSVTNHTIRSAASNGTGMVLITTSSPSLVVTPDRVTWKRLSGNLQGIAYNGSTWGVAGSISPNDSAELPDGFILSSSGGWDQLSTADTLLPAQGLSKIAYGNNLFVAAGKRVGVSADAQTWTISDLPAGAAGPVTGLAYGSSGFVAVTKGDKILTSADGTSWTVGATYSGATFYNVKYVNGVYVAFGTGGVWSSVNGTSWSSLDSLVNDYQQSSEYYSIYDVTYANGKYMVVVTNGNDGFPHVLETTGALSGASVWTDHVIDGSSNWTELYSIDYGNGMYVAVGTMYDNQNIQHHVAYSSNDLQTWNKYDEQALGVSGSGLSQVLYQNNKFYIVGNGNTKIVLGSGGIAETTPAAVIDYTAEQLTGLTASGSYTVNGNAVTADANGKLAIDSSWLGTPLSIVKKGNGSTTTDSTAQTLNVPSRPAAPSSVGKTNETAVNANDGSLTNVSTAMEYKKGSAGTWSDVTGTSVTGLAPDMYYIRTKSTPTTFASAPVQVTVGAYMATPETTPAAVIDYTAEQLTGLTANGSYTVNGNAVTADASGKLAMDSSWLGTSLSIVKKGNGSTTTDSTAQTLNVPSRPAAPSSVGKTNETAVNANDGSLTNVTNAMEYKKGSAGAWSDVTGTSVTGLSPDTYYIRTKSTPTTFASAPVQVTVGAYTATPETTPAAVIDYAAEQLTGLTASGSYTVNGNVVTADASGKLAMDSSWLGTPLSIVKKGNGSTTTDSTAQTLNVPSRSAAPVGVTVTDITYGGANNGSIQNVTLQMEYKKGSAGSWTIVEDAVITGLAPDTYYIRVKATPTSFASIALQVTVHNSNAVIPAAPEVTADDQNNAIVGLDTSMEFAVDDKSYVRYDGTNLPDLSGNHIVKVRVAASGSLPAGPATTLTFTDSVPAPAGGLNLSASDPSGTGNNGKTQITVTPAPAAGHNLYYKNFGTGSAVVPNVGDILAGYTLVGSDGLVPAANGERMGIAEVDAGGKVVKYGSVIAVVVAETAAPSTDPGNTNSNTGGTPSGTGGITEVIVLVNGKQENAGTATTTTTGTVKTTTIAVDPSKLQAKLDTEGKGAVVTIPVSQDSNIFVGELNGQMIKNMENVSSTLVLQTNNASYILPAKEINIGAMAQQFGTGVKLEDIKLKITIGETSTTMSQVITGAASRGGFTLIAPSLDFTITGTYGNSTVEISRFNAYVERTVALPAGIDPKRITTGIVVDPDGTVRHVPTKIILKDGKYYAEINSLTNSSYSVVWHPMTFADVENHWAKDAVNDMGSRMVVNGVNETTFNPNSDITRAEFAAIIVRGLGLKLGKGKTAFADVPADAWYAGAVETASEFGLITGFEDGTFRPDAKITREQAMNIIAKAMKPTGLADRTGAADAASVLASFKDAGSVGDWAKDSLALAVKAGLISGRSGNKLEAKSNVTRAEVAVLIQRLLQKSDLTN</sequence>
<evidence type="ECO:0000313" key="3">
    <source>
        <dbReference type="EMBL" id="OKP88191.1"/>
    </source>
</evidence>
<feature type="region of interest" description="Disordered" evidence="1">
    <location>
        <begin position="877"/>
        <end position="904"/>
    </location>
</feature>
<dbReference type="CDD" id="cd15482">
    <property type="entry name" value="Sialidase_non-viral"/>
    <property type="match status" value="1"/>
</dbReference>
<dbReference type="PROSITE" id="PS51272">
    <property type="entry name" value="SLH"/>
    <property type="match status" value="3"/>
</dbReference>
<dbReference type="PANTHER" id="PTHR43308:SF5">
    <property type="entry name" value="S-LAYER PROTEIN _ PEPTIDOGLYCAN ENDO-BETA-N-ACETYLGLUCOSAMINIDASE"/>
    <property type="match status" value="1"/>
</dbReference>
<feature type="domain" description="SLH" evidence="2">
    <location>
        <begin position="1687"/>
        <end position="1747"/>
    </location>
</feature>
<dbReference type="InterPro" id="IPR036278">
    <property type="entry name" value="Sialidase_sf"/>
</dbReference>
<proteinExistence type="predicted"/>